<dbReference type="RefSeq" id="WP_146401101.1">
    <property type="nucleotide sequence ID" value="NZ_SJPJ01000001.1"/>
</dbReference>
<evidence type="ECO:0000313" key="1">
    <source>
        <dbReference type="EMBL" id="TWT83742.1"/>
    </source>
</evidence>
<evidence type="ECO:0000313" key="2">
    <source>
        <dbReference type="Proteomes" id="UP000315010"/>
    </source>
</evidence>
<organism evidence="1 2">
    <name type="scientific">Novipirellula herctigrandis</name>
    <dbReference type="NCBI Taxonomy" id="2527986"/>
    <lineage>
        <taxon>Bacteria</taxon>
        <taxon>Pseudomonadati</taxon>
        <taxon>Planctomycetota</taxon>
        <taxon>Planctomycetia</taxon>
        <taxon>Pirellulales</taxon>
        <taxon>Pirellulaceae</taxon>
        <taxon>Novipirellula</taxon>
    </lineage>
</organism>
<dbReference type="OrthoDB" id="285961at2"/>
<name>A0A5C5Z8U8_9BACT</name>
<comment type="caution">
    <text evidence="1">The sequence shown here is derived from an EMBL/GenBank/DDBJ whole genome shotgun (WGS) entry which is preliminary data.</text>
</comment>
<proteinExistence type="predicted"/>
<accession>A0A5C5Z8U8</accession>
<reference evidence="1 2" key="1">
    <citation type="submission" date="2019-02" db="EMBL/GenBank/DDBJ databases">
        <title>Deep-cultivation of Planctomycetes and their phenomic and genomic characterization uncovers novel biology.</title>
        <authorList>
            <person name="Wiegand S."/>
            <person name="Jogler M."/>
            <person name="Boedeker C."/>
            <person name="Pinto D."/>
            <person name="Vollmers J."/>
            <person name="Rivas-Marin E."/>
            <person name="Kohn T."/>
            <person name="Peeters S.H."/>
            <person name="Heuer A."/>
            <person name="Rast P."/>
            <person name="Oberbeckmann S."/>
            <person name="Bunk B."/>
            <person name="Jeske O."/>
            <person name="Meyerdierks A."/>
            <person name="Storesund J.E."/>
            <person name="Kallscheuer N."/>
            <person name="Luecker S."/>
            <person name="Lage O.M."/>
            <person name="Pohl T."/>
            <person name="Merkel B.J."/>
            <person name="Hornburger P."/>
            <person name="Mueller R.-W."/>
            <person name="Bruemmer F."/>
            <person name="Labrenz M."/>
            <person name="Spormann A.M."/>
            <person name="Op Den Camp H."/>
            <person name="Overmann J."/>
            <person name="Amann R."/>
            <person name="Jetten M.S.M."/>
            <person name="Mascher T."/>
            <person name="Medema M.H."/>
            <person name="Devos D.P."/>
            <person name="Kaster A.-K."/>
            <person name="Ovreas L."/>
            <person name="Rohde M."/>
            <person name="Galperin M.Y."/>
            <person name="Jogler C."/>
        </authorList>
    </citation>
    <scope>NUCLEOTIDE SEQUENCE [LARGE SCALE GENOMIC DNA]</scope>
    <source>
        <strain evidence="1 2">CA13</strain>
    </source>
</reference>
<dbReference type="EMBL" id="SJPJ01000001">
    <property type="protein sequence ID" value="TWT83742.1"/>
    <property type="molecule type" value="Genomic_DNA"/>
</dbReference>
<dbReference type="AlphaFoldDB" id="A0A5C5Z8U8"/>
<gene>
    <name evidence="1" type="ORF">CA13_52090</name>
</gene>
<keyword evidence="2" id="KW-1185">Reference proteome</keyword>
<protein>
    <submittedName>
        <fullName evidence="1">Uncharacterized protein</fullName>
    </submittedName>
</protein>
<dbReference type="Proteomes" id="UP000315010">
    <property type="component" value="Unassembled WGS sequence"/>
</dbReference>
<sequence length="923" mass="100997">MSYPNQTSPNSQRNIPTWQALRFALGKSVFIFLALLLAAPVAHAQIYDSLDAYPPRWHLDSSDCEARLVSHKHLANGGVDDRACEVVTVTATHGTEIVLAYPIEPVLPIDGLTANISVMSALEGARIGFRVRFPYLRSKVSRQAKSVIVYGASYDDPGKFASIGVGMIEKPLSSKVIAIRGEFGSDVDLRDPYVDAVVVNAYTGAGVSSLRLDELRVDGLVSVSEVAATVPSASDYQDSDSFRAARMSEHDNSIQSNAFPLGRITRILQYNGEPLSWVRSLGFDAVLLSRPPDAAILGEAIRARVAIYCPPPSSPAPSLQPLLQPVAGWYLGSHTTLDSSQLAAAERTSRRIRAFPTPWQRPIVAAPTESFSQYVPLIDALLYDMPIRSRGVTDHEEVAQLDSVHRRVGDRMQMAVGVMSMPPEATIIQAESIADSIGAPRPTAFRWHSMWLQAMRSLETAPSAIVFRSTRSLVSGGEIENQRSMALSYVNRMVAMIEPWAAGATSVTAVPMQGAPYRCTRLFKRNVEVLILTSSASRGSEVLAGDGQSLDLLLSPTDANKMIWRLTHFSAERLTPQGTGQGARLEIVSPDATEVIVMSSDPAVGSELTQNAARFARQAALDRWQLAGDLVRRSRDEWQTTVASRITSRPPPTDLVRIAQQTLADAEPLYRAGDTDASLRMARRADAWALRCQWQLSETLMPDWPRPTSCPTIDCGAAEVQAVWYPLMRDRGWSTNFMTTGSLDSADMIGKDRWTFGKRLEGRADSEVVFANRGSYSGPGALMARATSIVDDPLPGGYEGTVIQIRSPAVRIPPRTAVRIDALVRTIGFGRPHQGVLVYDTIGGQETGVLLRGRSAWTPVRLYRQTIDETEVSVMFELLGDGEVMIDEVELRIWDTDTNMKPPAAFYPLNASVGDEKNESTNR</sequence>